<sequence length="272" mass="31531">MKIHHYTNLESLAMILKNRTIRFNRLDKVDDLEEGNAESLGVRFCKYVFVSCWTEISEESIPLWKMYGGDFGGIRISVEKEMFQEYFVSNLDFGGLKSQGFLITKIPPQSLTHPDFWVFPMLDYNNDLFYRHVEYVDDVFQYTKDCIQITNIKDGRGDMNMQMKPFGSYKNKRWGFQNETRFVLYVLPCNPMLEGVNPEVSSIVMQSLLGNKSLPFTYYDMQLKDEVLEKIEITLSPSASEAEKIITQALIDKYAPKAQIKDSALGKVVRLK</sequence>
<keyword evidence="2" id="KW-1185">Reference proteome</keyword>
<dbReference type="STRING" id="1121097.GCA_000428125_02731"/>
<evidence type="ECO:0000313" key="1">
    <source>
        <dbReference type="EMBL" id="GAK37530.1"/>
    </source>
</evidence>
<dbReference type="OrthoDB" id="1234596at2"/>
<protein>
    <recommendedName>
        <fullName evidence="3">DUF2971 domain-containing protein</fullName>
    </recommendedName>
</protein>
<name>A0A069D5B8_9BACE</name>
<evidence type="ECO:0008006" key="3">
    <source>
        <dbReference type="Google" id="ProtNLM"/>
    </source>
</evidence>
<evidence type="ECO:0000313" key="2">
    <source>
        <dbReference type="Proteomes" id="UP000027601"/>
    </source>
</evidence>
<accession>A0A069D5B8</accession>
<reference evidence="1 2" key="1">
    <citation type="journal article" date="2015" name="Microbes Environ.">
        <title>Distribution and evolution of nitrogen fixation genes in the phylum bacteroidetes.</title>
        <authorList>
            <person name="Inoue J."/>
            <person name="Oshima K."/>
            <person name="Suda W."/>
            <person name="Sakamoto M."/>
            <person name="Iino T."/>
            <person name="Noda S."/>
            <person name="Hongoh Y."/>
            <person name="Hattori M."/>
            <person name="Ohkuma M."/>
        </authorList>
    </citation>
    <scope>NUCLEOTIDE SEQUENCE [LARGE SCALE GENOMIC DNA]</scope>
    <source>
        <strain evidence="1 2">JCM 15093</strain>
    </source>
</reference>
<proteinExistence type="predicted"/>
<organism evidence="1 2">
    <name type="scientific">Bacteroides graminisolvens DSM 19988 = JCM 15093</name>
    <dbReference type="NCBI Taxonomy" id="1121097"/>
    <lineage>
        <taxon>Bacteria</taxon>
        <taxon>Pseudomonadati</taxon>
        <taxon>Bacteroidota</taxon>
        <taxon>Bacteroidia</taxon>
        <taxon>Bacteroidales</taxon>
        <taxon>Bacteroidaceae</taxon>
        <taxon>Bacteroides</taxon>
    </lineage>
</organism>
<dbReference type="EMBL" id="BAJS01000022">
    <property type="protein sequence ID" value="GAK37530.1"/>
    <property type="molecule type" value="Genomic_DNA"/>
</dbReference>
<dbReference type="RefSeq" id="WP_024997182.1">
    <property type="nucleotide sequence ID" value="NZ_ATZI01000015.1"/>
</dbReference>
<dbReference type="eggNOG" id="ENOG50331M8">
    <property type="taxonomic scope" value="Bacteria"/>
</dbReference>
<dbReference type="AlphaFoldDB" id="A0A069D5B8"/>
<comment type="caution">
    <text evidence="1">The sequence shown here is derived from an EMBL/GenBank/DDBJ whole genome shotgun (WGS) entry which is preliminary data.</text>
</comment>
<dbReference type="Proteomes" id="UP000027601">
    <property type="component" value="Unassembled WGS sequence"/>
</dbReference>
<gene>
    <name evidence="1" type="ORF">JCM15093_2784</name>
</gene>